<evidence type="ECO:0000259" key="17">
    <source>
        <dbReference type="Pfam" id="PF22614"/>
    </source>
</evidence>
<keyword evidence="10" id="KW-0407">Ion channel</keyword>
<feature type="compositionally biased region" description="Basic and acidic residues" evidence="12">
    <location>
        <begin position="69"/>
        <end position="85"/>
    </location>
</feature>
<evidence type="ECO:0000256" key="6">
    <source>
        <dbReference type="ARBA" id="ARBA00022958"/>
    </source>
</evidence>
<evidence type="ECO:0000256" key="1">
    <source>
        <dbReference type="ARBA" id="ARBA00004141"/>
    </source>
</evidence>
<evidence type="ECO:0008006" key="20">
    <source>
        <dbReference type="Google" id="ProtNLM"/>
    </source>
</evidence>
<evidence type="ECO:0000256" key="8">
    <source>
        <dbReference type="ARBA" id="ARBA00023065"/>
    </source>
</evidence>
<dbReference type="InterPro" id="IPR047871">
    <property type="entry name" value="K_chnl_Slo-like"/>
</dbReference>
<evidence type="ECO:0000256" key="12">
    <source>
        <dbReference type="SAM" id="MobiDB-lite"/>
    </source>
</evidence>
<evidence type="ECO:0000256" key="11">
    <source>
        <dbReference type="ARBA" id="ARBA00034430"/>
    </source>
</evidence>
<comment type="catalytic activity">
    <reaction evidence="11">
        <text>K(+)(in) = K(+)(out)</text>
        <dbReference type="Rhea" id="RHEA:29463"/>
        <dbReference type="ChEBI" id="CHEBI:29103"/>
    </reaction>
</comment>
<reference evidence="18" key="1">
    <citation type="submission" date="2020-10" db="EMBL/GenBank/DDBJ databases">
        <title>Unveiling of a novel bifunctional photoreceptor, Dualchrome1, isolated from a cosmopolitan green alga.</title>
        <authorList>
            <person name="Suzuki S."/>
            <person name="Kawachi M."/>
        </authorList>
    </citation>
    <scope>NUCLEOTIDE SEQUENCE</scope>
    <source>
        <strain evidence="18">NIES 2893</strain>
    </source>
</reference>
<dbReference type="AlphaFoldDB" id="A0A830H5X3"/>
<comment type="subcellular location">
    <subcellularLocation>
        <location evidence="1">Membrane</location>
        <topology evidence="1">Multi-pass membrane protein</topology>
    </subcellularLocation>
</comment>
<evidence type="ECO:0000256" key="10">
    <source>
        <dbReference type="ARBA" id="ARBA00023303"/>
    </source>
</evidence>
<dbReference type="GO" id="GO:0016020">
    <property type="term" value="C:membrane"/>
    <property type="evidence" value="ECO:0007669"/>
    <property type="project" value="UniProtKB-SubCell"/>
</dbReference>
<evidence type="ECO:0000256" key="3">
    <source>
        <dbReference type="ARBA" id="ARBA00022538"/>
    </source>
</evidence>
<feature type="transmembrane region" description="Helical" evidence="13">
    <location>
        <begin position="254"/>
        <end position="276"/>
    </location>
</feature>
<feature type="region of interest" description="Disordered" evidence="12">
    <location>
        <begin position="43"/>
        <end position="96"/>
    </location>
</feature>
<sequence length="961" mass="105629">MAACMFKVKACKPWCGGNTRPSRTYPPAYPAWYGGCLRSSRRLTHARTSPNGSSKASNDEGNAPPSKPKRSDATGERSRESEVSRRLRSFQTKRLRKERKYSTYKMRRGEGRAPLWAAMLNFVGSTYLAFAFAFETSNESLKLELAVCAAFAASFVVRLAQTPPSQRASFLTSPINIADALSVFPGLFILLADSLRLIDVTLVSNYLYLEILSVFRVLRVLRIITVLPYAYSLLPGGERIDDPKDGVSDVNSAVFARLAGLGSTVLLLLAFTTSVIQQVEKLSWVDSFYFVLTTISTVGFGDVTAQTVLGRLTVIALIIIAIVTVPVQVGQLNSLLSSRRVKLGDIPWEDGFVLVLCELGGVQALRALFTDLYKSTPPGTRIVILTEDVPDYEYQAFQEVRNEALTIVQGSALSDSDLLYVRAQHASSWVLLTGDKPELDRRSVLKCIALKRHAPVPLFVQVCKAESMLRAETFLNPATDNAISTEQLRMQLASLNVITPGAAPFLANLLRSVNPSEQERAFSSADEGDYKWMLEYAYGVEFEFYYSTALTLPPCFMDVPFRTAAKLIYDVVEGDCFLIGIYDKTRDNAFDTNNGVMLNPDHLTLRGGEVPILLAKDEASAALAVTRAAEVLEPTNDDDPPPPIPPPPTASLSVDDADLPEVNGTPAPPVLVYGNLPREAARFTRSMQKSAGKNVDITWITSLPATEVEIATESMPSVRTKRVLEPMIDEAEKLVAEPDGPKRFVSLTTTGSDSDDSEAILCLYGVGTTPGVDPTVMISKQESVRFLTGVGNAIYRSGDSESFKIRSQLKEENVPFWQSNAWFAAGCVLPSAVFDTFAAQCSVGRKNPRILEEVINQMSWGNGRGAMLRTTSVPTEWIGAPFKEVLTTMIAEYGSLPLALFRRHPGPAKTPERYLVSCPSESCIVTRDDVIIYLEGNHWISPMTFTWTSSFEEETRRPLSS</sequence>
<keyword evidence="19" id="KW-1185">Reference proteome</keyword>
<dbReference type="Gene3D" id="1.10.287.70">
    <property type="match status" value="1"/>
</dbReference>
<name>A0A830H5X3_9CHLO</name>
<evidence type="ECO:0000256" key="2">
    <source>
        <dbReference type="ARBA" id="ARBA00022448"/>
    </source>
</evidence>
<feature type="domain" description="Calcium-activated potassium channel BK alpha subunit" evidence="15">
    <location>
        <begin position="480"/>
        <end position="572"/>
    </location>
</feature>
<keyword evidence="9 13" id="KW-0472">Membrane</keyword>
<feature type="transmembrane region" description="Helical" evidence="13">
    <location>
        <begin position="282"/>
        <end position="301"/>
    </location>
</feature>
<feature type="transmembrane region" description="Helical" evidence="13">
    <location>
        <begin position="115"/>
        <end position="134"/>
    </location>
</feature>
<feature type="compositionally biased region" description="Polar residues" evidence="12">
    <location>
        <begin position="46"/>
        <end position="60"/>
    </location>
</feature>
<feature type="domain" description="Ion transport" evidence="14">
    <location>
        <begin position="132"/>
        <end position="228"/>
    </location>
</feature>
<evidence type="ECO:0000256" key="5">
    <source>
        <dbReference type="ARBA" id="ARBA00022826"/>
    </source>
</evidence>
<keyword evidence="8" id="KW-0406">Ion transport</keyword>
<dbReference type="Pfam" id="PF22614">
    <property type="entry name" value="Slo-like_RCK"/>
    <property type="match status" value="1"/>
</dbReference>
<dbReference type="Gene3D" id="3.40.50.720">
    <property type="entry name" value="NAD(P)-binding Rossmann-like Domain"/>
    <property type="match status" value="1"/>
</dbReference>
<dbReference type="InterPro" id="IPR027359">
    <property type="entry name" value="Volt_channel_dom_sf"/>
</dbReference>
<evidence type="ECO:0000256" key="9">
    <source>
        <dbReference type="ARBA" id="ARBA00023136"/>
    </source>
</evidence>
<dbReference type="PANTHER" id="PTHR10027">
    <property type="entry name" value="CALCIUM-ACTIVATED POTASSIUM CHANNEL ALPHA CHAIN"/>
    <property type="match status" value="1"/>
</dbReference>
<dbReference type="OrthoDB" id="415460at2759"/>
<evidence type="ECO:0000256" key="7">
    <source>
        <dbReference type="ARBA" id="ARBA00022989"/>
    </source>
</evidence>
<protein>
    <recommendedName>
        <fullName evidence="20">Potassium channel domain-containing protein</fullName>
    </recommendedName>
</protein>
<dbReference type="Gene3D" id="1.20.120.350">
    <property type="entry name" value="Voltage-gated potassium channels. Chain C"/>
    <property type="match status" value="1"/>
</dbReference>
<comment type="caution">
    <text evidence="18">The sequence shown here is derived from an EMBL/GenBank/DDBJ whole genome shotgun (WGS) entry which is preliminary data.</text>
</comment>
<dbReference type="Pfam" id="PF07885">
    <property type="entry name" value="Ion_trans_2"/>
    <property type="match status" value="1"/>
</dbReference>
<keyword evidence="5" id="KW-0631">Potassium channel</keyword>
<feature type="transmembrane region" description="Helical" evidence="13">
    <location>
        <begin position="171"/>
        <end position="191"/>
    </location>
</feature>
<dbReference type="PRINTS" id="PR00169">
    <property type="entry name" value="KCHANNEL"/>
</dbReference>
<gene>
    <name evidence="18" type="ORF">PPROV_000044000</name>
</gene>
<dbReference type="InterPro" id="IPR013099">
    <property type="entry name" value="K_chnl_dom"/>
</dbReference>
<evidence type="ECO:0000313" key="19">
    <source>
        <dbReference type="Proteomes" id="UP000660262"/>
    </source>
</evidence>
<keyword evidence="7 13" id="KW-1133">Transmembrane helix</keyword>
<feature type="domain" description="Potassium channel" evidence="16">
    <location>
        <begin position="265"/>
        <end position="335"/>
    </location>
</feature>
<accession>A0A830H5X3</accession>
<dbReference type="InterPro" id="IPR005821">
    <property type="entry name" value="Ion_trans_dom"/>
</dbReference>
<evidence type="ECO:0000259" key="14">
    <source>
        <dbReference type="Pfam" id="PF00520"/>
    </source>
</evidence>
<feature type="transmembrane region" description="Helical" evidence="13">
    <location>
        <begin position="308"/>
        <end position="329"/>
    </location>
</feature>
<feature type="compositionally biased region" description="Basic residues" evidence="12">
    <location>
        <begin position="86"/>
        <end position="96"/>
    </location>
</feature>
<evidence type="ECO:0000259" key="16">
    <source>
        <dbReference type="Pfam" id="PF07885"/>
    </source>
</evidence>
<dbReference type="InterPro" id="IPR003929">
    <property type="entry name" value="K_chnl_BK_asu"/>
</dbReference>
<keyword evidence="6" id="KW-0630">Potassium</keyword>
<dbReference type="Proteomes" id="UP000660262">
    <property type="component" value="Unassembled WGS sequence"/>
</dbReference>
<evidence type="ECO:0000256" key="4">
    <source>
        <dbReference type="ARBA" id="ARBA00022692"/>
    </source>
</evidence>
<evidence type="ECO:0000256" key="13">
    <source>
        <dbReference type="SAM" id="Phobius"/>
    </source>
</evidence>
<evidence type="ECO:0000313" key="18">
    <source>
        <dbReference type="EMBL" id="GHP01683.1"/>
    </source>
</evidence>
<dbReference type="SUPFAM" id="SSF81324">
    <property type="entry name" value="Voltage-gated potassium channels"/>
    <property type="match status" value="1"/>
</dbReference>
<dbReference type="PANTHER" id="PTHR10027:SF10">
    <property type="entry name" value="SLOWPOKE 2, ISOFORM D"/>
    <property type="match status" value="1"/>
</dbReference>
<feature type="domain" description="RCK N-terminal" evidence="17">
    <location>
        <begin position="355"/>
        <end position="454"/>
    </location>
</feature>
<dbReference type="InterPro" id="IPR003148">
    <property type="entry name" value="RCK_N"/>
</dbReference>
<dbReference type="EMBL" id="BNJQ01000001">
    <property type="protein sequence ID" value="GHP01683.1"/>
    <property type="molecule type" value="Genomic_DNA"/>
</dbReference>
<evidence type="ECO:0000259" key="15">
    <source>
        <dbReference type="Pfam" id="PF03493"/>
    </source>
</evidence>
<feature type="region of interest" description="Disordered" evidence="12">
    <location>
        <begin position="633"/>
        <end position="658"/>
    </location>
</feature>
<dbReference type="Pfam" id="PF00520">
    <property type="entry name" value="Ion_trans"/>
    <property type="match status" value="1"/>
</dbReference>
<keyword evidence="3" id="KW-0633">Potassium transport</keyword>
<proteinExistence type="predicted"/>
<dbReference type="Pfam" id="PF03493">
    <property type="entry name" value="BK_channel_a"/>
    <property type="match status" value="1"/>
</dbReference>
<keyword evidence="2" id="KW-0813">Transport</keyword>
<dbReference type="GO" id="GO:0005267">
    <property type="term" value="F:potassium channel activity"/>
    <property type="evidence" value="ECO:0007669"/>
    <property type="project" value="UniProtKB-KW"/>
</dbReference>
<organism evidence="18 19">
    <name type="scientific">Pycnococcus provasolii</name>
    <dbReference type="NCBI Taxonomy" id="41880"/>
    <lineage>
        <taxon>Eukaryota</taxon>
        <taxon>Viridiplantae</taxon>
        <taxon>Chlorophyta</taxon>
        <taxon>Pseudoscourfieldiophyceae</taxon>
        <taxon>Pseudoscourfieldiales</taxon>
        <taxon>Pycnococcaceae</taxon>
        <taxon>Pycnococcus</taxon>
    </lineage>
</organism>
<keyword evidence="4 13" id="KW-0812">Transmembrane</keyword>